<dbReference type="AlphaFoldDB" id="A0A3G2R812"/>
<sequence>MIVLHSPFYPMEPETFPRPFDDPDFGFQIKWDGTRILAHVSGEVKLFNRKKKSRTLQYPEIASSLFDIFKGRSLVLDGEIITLVNGKPSFQQLMRRDWASDPATVKSLMEKIPVTYVVFDILYLDGDELVNLTFQERDRLLKSLIPSIDPVVVTDTFPVIGTTLFDVVKQRGLEGIVAKRLDSRYEMGKKSNKWLKIKNKRLINARIGGYLAEGREVRSLLLGIFQDGDFIYIGRAGSGLKAAESRALYDLLSKSRVAACPFNTMPPLAAREKPCWVEPRLEIQVEYLDFTDEGYLRHPVIKGVDFDSV</sequence>
<evidence type="ECO:0000313" key="7">
    <source>
        <dbReference type="Proteomes" id="UP000280960"/>
    </source>
</evidence>
<dbReference type="GO" id="GO:0006310">
    <property type="term" value="P:DNA recombination"/>
    <property type="evidence" value="ECO:0007669"/>
    <property type="project" value="InterPro"/>
</dbReference>
<dbReference type="InterPro" id="IPR050191">
    <property type="entry name" value="ATP-dep_DNA_ligase"/>
</dbReference>
<dbReference type="Pfam" id="PF04679">
    <property type="entry name" value="DNA_ligase_A_C"/>
    <property type="match status" value="1"/>
</dbReference>
<evidence type="ECO:0000313" key="6">
    <source>
        <dbReference type="EMBL" id="AYO31622.1"/>
    </source>
</evidence>
<dbReference type="Gene3D" id="3.30.1490.70">
    <property type="match status" value="1"/>
</dbReference>
<comment type="catalytic activity">
    <reaction evidence="4">
        <text>ATP + (deoxyribonucleotide)n-3'-hydroxyl + 5'-phospho-(deoxyribonucleotide)m = (deoxyribonucleotide)n+m + AMP + diphosphate.</text>
        <dbReference type="EC" id="6.5.1.1"/>
    </reaction>
</comment>
<dbReference type="SUPFAM" id="SSF56091">
    <property type="entry name" value="DNA ligase/mRNA capping enzyme, catalytic domain"/>
    <property type="match status" value="1"/>
</dbReference>
<dbReference type="Gene3D" id="3.30.470.30">
    <property type="entry name" value="DNA ligase/mRNA capping enzyme"/>
    <property type="match status" value="1"/>
</dbReference>
<keyword evidence="7" id="KW-1185">Reference proteome</keyword>
<feature type="domain" description="ATP-dependent DNA ligase family profile" evidence="5">
    <location>
        <begin position="107"/>
        <end position="243"/>
    </location>
</feature>
<dbReference type="CDD" id="cd07971">
    <property type="entry name" value="OBF_DNA_ligase_LigD"/>
    <property type="match status" value="1"/>
</dbReference>
<evidence type="ECO:0000256" key="3">
    <source>
        <dbReference type="ARBA" id="ARBA00022598"/>
    </source>
</evidence>
<dbReference type="InterPro" id="IPR012310">
    <property type="entry name" value="DNA_ligase_ATP-dep_cent"/>
</dbReference>
<dbReference type="InterPro" id="IPR012340">
    <property type="entry name" value="NA-bd_OB-fold"/>
</dbReference>
<dbReference type="PROSITE" id="PS00333">
    <property type="entry name" value="DNA_LIGASE_A2"/>
    <property type="match status" value="1"/>
</dbReference>
<dbReference type="PROSITE" id="PS50160">
    <property type="entry name" value="DNA_LIGASE_A3"/>
    <property type="match status" value="1"/>
</dbReference>
<evidence type="ECO:0000256" key="4">
    <source>
        <dbReference type="ARBA" id="ARBA00034003"/>
    </source>
</evidence>
<dbReference type="EC" id="6.5.1.1" evidence="2"/>
<dbReference type="InterPro" id="IPR016059">
    <property type="entry name" value="DNA_ligase_ATP-dep_CS"/>
</dbReference>
<dbReference type="PANTHER" id="PTHR45674:SF4">
    <property type="entry name" value="DNA LIGASE 1"/>
    <property type="match status" value="1"/>
</dbReference>
<dbReference type="EMBL" id="CP033169">
    <property type="protein sequence ID" value="AYO31622.1"/>
    <property type="molecule type" value="Genomic_DNA"/>
</dbReference>
<evidence type="ECO:0000256" key="1">
    <source>
        <dbReference type="ARBA" id="ARBA00007572"/>
    </source>
</evidence>
<dbReference type="InterPro" id="IPR012309">
    <property type="entry name" value="DNA_ligase_ATP-dep_C"/>
</dbReference>
<protein>
    <recommendedName>
        <fullName evidence="2">DNA ligase (ATP)</fullName>
        <ecNumber evidence="2">6.5.1.1</ecNumber>
    </recommendedName>
</protein>
<dbReference type="KEGG" id="bacg:D2962_14325"/>
<dbReference type="GO" id="GO:0005524">
    <property type="term" value="F:ATP binding"/>
    <property type="evidence" value="ECO:0007669"/>
    <property type="project" value="InterPro"/>
</dbReference>
<dbReference type="Proteomes" id="UP000280960">
    <property type="component" value="Chromosome"/>
</dbReference>
<keyword evidence="3 6" id="KW-0436">Ligase</keyword>
<accession>A0A3G2R812</accession>
<dbReference type="PROSITE" id="PS00697">
    <property type="entry name" value="DNA_LIGASE_A1"/>
    <property type="match status" value="1"/>
</dbReference>
<gene>
    <name evidence="6" type="ORF">D2962_14325</name>
</gene>
<evidence type="ECO:0000256" key="2">
    <source>
        <dbReference type="ARBA" id="ARBA00012727"/>
    </source>
</evidence>
<organism evidence="6 7">
    <name type="scientific">Biomaibacter acetigenes</name>
    <dbReference type="NCBI Taxonomy" id="2316383"/>
    <lineage>
        <taxon>Bacteria</taxon>
        <taxon>Bacillati</taxon>
        <taxon>Bacillota</taxon>
        <taxon>Clostridia</taxon>
        <taxon>Thermosediminibacterales</taxon>
        <taxon>Tepidanaerobacteraceae</taxon>
        <taxon>Biomaibacter</taxon>
    </lineage>
</organism>
<comment type="similarity">
    <text evidence="1">Belongs to the ATP-dependent DNA ligase family.</text>
</comment>
<name>A0A3G2R812_9FIRM</name>
<dbReference type="GO" id="GO:0006281">
    <property type="term" value="P:DNA repair"/>
    <property type="evidence" value="ECO:0007669"/>
    <property type="project" value="InterPro"/>
</dbReference>
<reference evidence="6 7" key="1">
    <citation type="submission" date="2018-10" db="EMBL/GenBank/DDBJ databases">
        <authorList>
            <person name="Zhang X."/>
        </authorList>
    </citation>
    <scope>NUCLEOTIDE SEQUENCE [LARGE SCALE GENOMIC DNA]</scope>
    <source>
        <strain evidence="6 7">SK-G1</strain>
    </source>
</reference>
<dbReference type="SUPFAM" id="SSF50249">
    <property type="entry name" value="Nucleic acid-binding proteins"/>
    <property type="match status" value="1"/>
</dbReference>
<dbReference type="RefSeq" id="WP_120766681.1">
    <property type="nucleotide sequence ID" value="NZ_CP033169.1"/>
</dbReference>
<dbReference type="PANTHER" id="PTHR45674">
    <property type="entry name" value="DNA LIGASE 1/3 FAMILY MEMBER"/>
    <property type="match status" value="1"/>
</dbReference>
<dbReference type="Gene3D" id="2.40.50.140">
    <property type="entry name" value="Nucleic acid-binding proteins"/>
    <property type="match status" value="1"/>
</dbReference>
<dbReference type="Pfam" id="PF01068">
    <property type="entry name" value="DNA_ligase_A_M"/>
    <property type="match status" value="1"/>
</dbReference>
<proteinExistence type="inferred from homology"/>
<evidence type="ECO:0000259" key="5">
    <source>
        <dbReference type="PROSITE" id="PS50160"/>
    </source>
</evidence>
<dbReference type="CDD" id="cd07906">
    <property type="entry name" value="Adenylation_DNA_ligase_LigD_LigC"/>
    <property type="match status" value="1"/>
</dbReference>
<dbReference type="GO" id="GO:0003910">
    <property type="term" value="F:DNA ligase (ATP) activity"/>
    <property type="evidence" value="ECO:0007669"/>
    <property type="project" value="UniProtKB-EC"/>
</dbReference>